<dbReference type="Proteomes" id="UP000009138">
    <property type="component" value="Unassembled WGS sequence"/>
</dbReference>
<accession>I1BU15</accession>
<dbReference type="VEuPathDB" id="FungiDB:RO3G_04400"/>
<dbReference type="InParanoid" id="I1BU15"/>
<name>I1BU15_RHIO9</name>
<organism evidence="1 2">
    <name type="scientific">Rhizopus delemar (strain RA 99-880 / ATCC MYA-4621 / FGSC 9543 / NRRL 43880)</name>
    <name type="common">Mucormycosis agent</name>
    <name type="synonym">Rhizopus arrhizus var. delemar</name>
    <dbReference type="NCBI Taxonomy" id="246409"/>
    <lineage>
        <taxon>Eukaryota</taxon>
        <taxon>Fungi</taxon>
        <taxon>Fungi incertae sedis</taxon>
        <taxon>Mucoromycota</taxon>
        <taxon>Mucoromycotina</taxon>
        <taxon>Mucoromycetes</taxon>
        <taxon>Mucorales</taxon>
        <taxon>Mucorineae</taxon>
        <taxon>Rhizopodaceae</taxon>
        <taxon>Rhizopus</taxon>
    </lineage>
</organism>
<dbReference type="GeneID" id="93611371"/>
<dbReference type="AlphaFoldDB" id="I1BU15"/>
<proteinExistence type="predicted"/>
<evidence type="ECO:0000313" key="2">
    <source>
        <dbReference type="Proteomes" id="UP000009138"/>
    </source>
</evidence>
<gene>
    <name evidence="1" type="ORF">RO3G_04400</name>
</gene>
<dbReference type="RefSeq" id="XP_067515091.1">
    <property type="nucleotide sequence ID" value="XM_067658990.1"/>
</dbReference>
<keyword evidence="2" id="KW-1185">Reference proteome</keyword>
<evidence type="ECO:0000313" key="1">
    <source>
        <dbReference type="EMBL" id="EIE79695.1"/>
    </source>
</evidence>
<reference evidence="1 2" key="1">
    <citation type="journal article" date="2009" name="PLoS Genet.">
        <title>Genomic analysis of the basal lineage fungus Rhizopus oryzae reveals a whole-genome duplication.</title>
        <authorList>
            <person name="Ma L.-J."/>
            <person name="Ibrahim A.S."/>
            <person name="Skory C."/>
            <person name="Grabherr M.G."/>
            <person name="Burger G."/>
            <person name="Butler M."/>
            <person name="Elias M."/>
            <person name="Idnurm A."/>
            <person name="Lang B.F."/>
            <person name="Sone T."/>
            <person name="Abe A."/>
            <person name="Calvo S.E."/>
            <person name="Corrochano L.M."/>
            <person name="Engels R."/>
            <person name="Fu J."/>
            <person name="Hansberg W."/>
            <person name="Kim J.-M."/>
            <person name="Kodira C.D."/>
            <person name="Koehrsen M.J."/>
            <person name="Liu B."/>
            <person name="Miranda-Saavedra D."/>
            <person name="O'Leary S."/>
            <person name="Ortiz-Castellanos L."/>
            <person name="Poulter R."/>
            <person name="Rodriguez-Romero J."/>
            <person name="Ruiz-Herrera J."/>
            <person name="Shen Y.-Q."/>
            <person name="Zeng Q."/>
            <person name="Galagan J."/>
            <person name="Birren B.W."/>
            <person name="Cuomo C.A."/>
            <person name="Wickes B.L."/>
        </authorList>
    </citation>
    <scope>NUCLEOTIDE SEQUENCE [LARGE SCALE GENOMIC DNA]</scope>
    <source>
        <strain evidence="2">RA 99-880 / ATCC MYA-4621 / FGSC 9543 / NRRL 43880</strain>
    </source>
</reference>
<protein>
    <submittedName>
        <fullName evidence="1">Uncharacterized protein</fullName>
    </submittedName>
</protein>
<sequence>MYSYTLNCMFYSVELFQNLTFYFKLNVDTTLVMNHTTINTNREFHNEETSSYWLPKDEEEQQKLTAISKHEA</sequence>
<dbReference type="EMBL" id="CH476734">
    <property type="protein sequence ID" value="EIE79695.1"/>
    <property type="molecule type" value="Genomic_DNA"/>
</dbReference>